<dbReference type="AlphaFoldDB" id="A0A914Q9B6"/>
<evidence type="ECO:0000313" key="1">
    <source>
        <dbReference type="Proteomes" id="UP000887578"/>
    </source>
</evidence>
<sequence length="137" mass="15763">MSLSAIPASPSSPSFCTMIEGPKELIFSDGIYKAQFYFTMNKNIFTHYGCQEVVNSFKKAFKIVREAQPKATQIGIVLTSHNFETPIRQNFINFDENAFKTFIDLLVRTFDDLFFLTIVKSVVMEITTYSTVKKHFY</sequence>
<dbReference type="WBParaSite" id="PDA_v2.g28107.t1">
    <property type="protein sequence ID" value="PDA_v2.g28107.t1"/>
    <property type="gene ID" value="PDA_v2.g28107"/>
</dbReference>
<dbReference type="Proteomes" id="UP000887578">
    <property type="component" value="Unplaced"/>
</dbReference>
<organism evidence="1 2">
    <name type="scientific">Panagrolaimus davidi</name>
    <dbReference type="NCBI Taxonomy" id="227884"/>
    <lineage>
        <taxon>Eukaryota</taxon>
        <taxon>Metazoa</taxon>
        <taxon>Ecdysozoa</taxon>
        <taxon>Nematoda</taxon>
        <taxon>Chromadorea</taxon>
        <taxon>Rhabditida</taxon>
        <taxon>Tylenchina</taxon>
        <taxon>Panagrolaimomorpha</taxon>
        <taxon>Panagrolaimoidea</taxon>
        <taxon>Panagrolaimidae</taxon>
        <taxon>Panagrolaimus</taxon>
    </lineage>
</organism>
<name>A0A914Q9B6_9BILA</name>
<proteinExistence type="predicted"/>
<reference evidence="2" key="1">
    <citation type="submission" date="2022-11" db="UniProtKB">
        <authorList>
            <consortium name="WormBaseParasite"/>
        </authorList>
    </citation>
    <scope>IDENTIFICATION</scope>
</reference>
<keyword evidence="1" id="KW-1185">Reference proteome</keyword>
<protein>
    <submittedName>
        <fullName evidence="2">Uncharacterized protein</fullName>
    </submittedName>
</protein>
<evidence type="ECO:0000313" key="2">
    <source>
        <dbReference type="WBParaSite" id="PDA_v2.g28107.t1"/>
    </source>
</evidence>
<accession>A0A914Q9B6</accession>